<dbReference type="GO" id="GO:0046872">
    <property type="term" value="F:metal ion binding"/>
    <property type="evidence" value="ECO:0007669"/>
    <property type="project" value="UniProtKB-KW"/>
</dbReference>
<dbReference type="GO" id="GO:0090560">
    <property type="term" value="F:2-(3-amino-3-carboxypropyl)histidine synthase activity"/>
    <property type="evidence" value="ECO:0007669"/>
    <property type="project" value="InterPro"/>
</dbReference>
<dbReference type="NCBIfam" id="TIGR00272">
    <property type="entry name" value="DPH2"/>
    <property type="match status" value="1"/>
</dbReference>
<evidence type="ECO:0000256" key="6">
    <source>
        <dbReference type="ARBA" id="ARBA00023004"/>
    </source>
</evidence>
<reference evidence="10" key="1">
    <citation type="journal article" date="2021" name="Genome Biol. Evol.">
        <title>A High-Quality Reference Genome for a Parasitic Bivalve with Doubly Uniparental Inheritance (Bivalvia: Unionida).</title>
        <authorList>
            <person name="Smith C.H."/>
        </authorList>
    </citation>
    <scope>NUCLEOTIDE SEQUENCE</scope>
    <source>
        <strain evidence="10">CHS0354</strain>
    </source>
</reference>
<evidence type="ECO:0000256" key="3">
    <source>
        <dbReference type="ARBA" id="ARBA00006179"/>
    </source>
</evidence>
<reference evidence="10" key="3">
    <citation type="submission" date="2023-05" db="EMBL/GenBank/DDBJ databases">
        <authorList>
            <person name="Smith C.H."/>
        </authorList>
    </citation>
    <scope>NUCLEOTIDE SEQUENCE</scope>
    <source>
        <strain evidence="10">CHS0354</strain>
        <tissue evidence="10">Mantle</tissue>
    </source>
</reference>
<dbReference type="Gene3D" id="3.40.50.11860">
    <property type="entry name" value="Diphthamide synthesis DPH1/DPH2 domain 3"/>
    <property type="match status" value="1"/>
</dbReference>
<organism evidence="10 11">
    <name type="scientific">Potamilus streckersoni</name>
    <dbReference type="NCBI Taxonomy" id="2493646"/>
    <lineage>
        <taxon>Eukaryota</taxon>
        <taxon>Metazoa</taxon>
        <taxon>Spiralia</taxon>
        <taxon>Lophotrochozoa</taxon>
        <taxon>Mollusca</taxon>
        <taxon>Bivalvia</taxon>
        <taxon>Autobranchia</taxon>
        <taxon>Heteroconchia</taxon>
        <taxon>Palaeoheterodonta</taxon>
        <taxon>Unionida</taxon>
        <taxon>Unionoidea</taxon>
        <taxon>Unionidae</taxon>
        <taxon>Ambleminae</taxon>
        <taxon>Lampsilini</taxon>
        <taxon>Potamilus</taxon>
    </lineage>
</organism>
<evidence type="ECO:0000256" key="7">
    <source>
        <dbReference type="ARBA" id="ARBA00023014"/>
    </source>
</evidence>
<comment type="pathway">
    <text evidence="2 9">Protein modification; peptidyl-diphthamide biosynthesis.</text>
</comment>
<comment type="similarity">
    <text evidence="3 9">Belongs to the DPH1/DPH2 family. DPH2 subfamily.</text>
</comment>
<dbReference type="PANTHER" id="PTHR10762">
    <property type="entry name" value="DIPHTHAMIDE BIOSYNTHESIS PROTEIN"/>
    <property type="match status" value="1"/>
</dbReference>
<dbReference type="FunFam" id="3.40.50.11860:FF:000001">
    <property type="entry name" value="2-(3-amino-3-carboxypropyl)histidine synthase subunit 2"/>
    <property type="match status" value="1"/>
</dbReference>
<evidence type="ECO:0000313" key="10">
    <source>
        <dbReference type="EMBL" id="KAK3579448.1"/>
    </source>
</evidence>
<dbReference type="Pfam" id="PF01866">
    <property type="entry name" value="Diphthamide_syn"/>
    <property type="match status" value="1"/>
</dbReference>
<dbReference type="SFLD" id="SFLDS00032">
    <property type="entry name" value="Radical_SAM_3-amino-3-carboxyp"/>
    <property type="match status" value="1"/>
</dbReference>
<proteinExistence type="inferred from homology"/>
<dbReference type="InterPro" id="IPR042265">
    <property type="entry name" value="DPH1/DPH2_3"/>
</dbReference>
<dbReference type="EMBL" id="JAEAOA010001694">
    <property type="protein sequence ID" value="KAK3579448.1"/>
    <property type="molecule type" value="Genomic_DNA"/>
</dbReference>
<dbReference type="SFLD" id="SFLDF00408">
    <property type="entry name" value="Diphthamide_biosynthesis_famil"/>
    <property type="match status" value="1"/>
</dbReference>
<dbReference type="InterPro" id="IPR016435">
    <property type="entry name" value="DPH1/DPH2"/>
</dbReference>
<evidence type="ECO:0000256" key="8">
    <source>
        <dbReference type="ARBA" id="ARBA00045159"/>
    </source>
</evidence>
<comment type="caution">
    <text evidence="10">The sequence shown here is derived from an EMBL/GenBank/DDBJ whole genome shotgun (WGS) entry which is preliminary data.</text>
</comment>
<evidence type="ECO:0000256" key="1">
    <source>
        <dbReference type="ARBA" id="ARBA00001966"/>
    </source>
</evidence>
<accession>A0AAE0VIF0</accession>
<keyword evidence="7 9" id="KW-0411">Iron-sulfur</keyword>
<dbReference type="GO" id="GO:0051536">
    <property type="term" value="F:iron-sulfur cluster binding"/>
    <property type="evidence" value="ECO:0007669"/>
    <property type="project" value="UniProtKB-KW"/>
</dbReference>
<evidence type="ECO:0000256" key="4">
    <source>
        <dbReference type="ARBA" id="ARBA00021914"/>
    </source>
</evidence>
<dbReference type="AlphaFoldDB" id="A0AAE0VIF0"/>
<dbReference type="Gene3D" id="3.40.50.11840">
    <property type="entry name" value="Diphthamide synthesis DPH1/DPH2 domain 1"/>
    <property type="match status" value="1"/>
</dbReference>
<dbReference type="SFLD" id="SFLDG01121">
    <property type="entry name" value="Diphthamide_biosynthesis"/>
    <property type="match status" value="1"/>
</dbReference>
<gene>
    <name evidence="10" type="ORF">CHS0354_028248</name>
</gene>
<dbReference type="Proteomes" id="UP001195483">
    <property type="component" value="Unassembled WGS sequence"/>
</dbReference>
<reference evidence="10" key="2">
    <citation type="journal article" date="2021" name="Genome Biol. Evol.">
        <title>Developing a high-quality reference genome for a parasitic bivalve with doubly uniparental inheritance (Bivalvia: Unionida).</title>
        <authorList>
            <person name="Smith C.H."/>
        </authorList>
    </citation>
    <scope>NUCLEOTIDE SEQUENCE</scope>
    <source>
        <strain evidence="10">CHS0354</strain>
        <tissue evidence="10">Mantle</tissue>
    </source>
</reference>
<dbReference type="InterPro" id="IPR010014">
    <property type="entry name" value="DHP2"/>
</dbReference>
<sequence length="494" mass="54793">MASSEAFSSSGEDVISRKIDILPCLKTNKSVDIDTVCELQKCVTWIKSHGFSRVALQFPDELLHIAVALVTQLQTRLESVKVFILGDTSYGSCCVDEVAAQHYFADSIIHFGHSCLSPTRLLPVLYIFGQEPLDVQDCAEQISKLLPDPATKLILMYETVYHYAIGCLSERLSKQYKNLVLSQLVIPGEGCPDSEGDKPLKQTGQSVDQSDNGVCLCKCGRKIFLSKQTVLGDFTVLYIGGESATLTNLIFSFKECLFFTYNARDRIARKENVNVNKMLMKRYFMIEKAKDANIIGILIGTLGVSQYLDILSRLQELLKNAGKKSYTFVVGKINVPKLANFMEVDVFVLVACPENTLLDSSEFYKPVVTPYEMEIACNINQEWTGDFITDFHQILPGGSHYVEMRTEDEMTTDVSLISGKLRTIGTGDTPETGTMILPRSETLAVTTVQAQSAGEYLSSRSWQGLEKKTGETPIVKAVEGHHGIAMGYEQEPIT</sequence>
<evidence type="ECO:0000313" key="11">
    <source>
        <dbReference type="Proteomes" id="UP001195483"/>
    </source>
</evidence>
<keyword evidence="6 9" id="KW-0408">Iron</keyword>
<comment type="function">
    <text evidence="8 9">Required for the first step of diphthamide biosynthesis, a post-translational modification of histidine which occurs in elongation factor 2. DPH1 and DPH2 transfer a 3-amino-3-carboxypropyl (ACP) group from S-adenosyl-L-methionine (SAM) to a histidine residue, the reaction is assisted by a reduction system comprising DPH3 and a NADH-dependent reductase. Facilitates the reduction of the catalytic iron-sulfur cluster found in the DPH1 subunit.</text>
</comment>
<keyword evidence="5 9" id="KW-0479">Metal-binding</keyword>
<dbReference type="PANTHER" id="PTHR10762:SF2">
    <property type="entry name" value="2-(3-AMINO-3-CARBOXYPROPYL)HISTIDINE SYNTHASE SUBUNIT 2"/>
    <property type="match status" value="1"/>
</dbReference>
<keyword evidence="11" id="KW-1185">Reference proteome</keyword>
<dbReference type="NCBIfam" id="TIGR00322">
    <property type="entry name" value="diphth2_R"/>
    <property type="match status" value="1"/>
</dbReference>
<dbReference type="InterPro" id="IPR042263">
    <property type="entry name" value="DPH1/DPH2_1"/>
</dbReference>
<name>A0AAE0VIF0_9BIVA</name>
<protein>
    <recommendedName>
        <fullName evidence="4 9">2-(3-amino-3-carboxypropyl)histidine synthase subunit 2</fullName>
    </recommendedName>
</protein>
<dbReference type="GO" id="GO:0017183">
    <property type="term" value="P:protein histidyl modification to diphthamide"/>
    <property type="evidence" value="ECO:0007669"/>
    <property type="project" value="InterPro"/>
</dbReference>
<dbReference type="FunFam" id="3.40.50.11840:FF:000002">
    <property type="entry name" value="2-(3-amino-3-carboxypropyl)histidine synthase subunit 2"/>
    <property type="match status" value="1"/>
</dbReference>
<comment type="cofactor">
    <cofactor evidence="1">
        <name>[4Fe-4S] cluster</name>
        <dbReference type="ChEBI" id="CHEBI:49883"/>
    </cofactor>
</comment>
<evidence type="ECO:0000256" key="5">
    <source>
        <dbReference type="ARBA" id="ARBA00022723"/>
    </source>
</evidence>
<evidence type="ECO:0000256" key="9">
    <source>
        <dbReference type="RuleBase" id="RU364133"/>
    </source>
</evidence>
<evidence type="ECO:0000256" key="2">
    <source>
        <dbReference type="ARBA" id="ARBA00005156"/>
    </source>
</evidence>